<accession>A0A0S6WAV0</accession>
<proteinExistence type="predicted"/>
<reference evidence="1" key="1">
    <citation type="journal article" date="2015" name="PeerJ">
        <title>First genomic representation of candidate bacterial phylum KSB3 points to enhanced environmental sensing as a trigger of wastewater bulking.</title>
        <authorList>
            <person name="Sekiguchi Y."/>
            <person name="Ohashi A."/>
            <person name="Parks D.H."/>
            <person name="Yamauchi T."/>
            <person name="Tyson G.W."/>
            <person name="Hugenholtz P."/>
        </authorList>
    </citation>
    <scope>NUCLEOTIDE SEQUENCE [LARGE SCALE GENOMIC DNA]</scope>
</reference>
<dbReference type="HOGENOM" id="CLU_1692043_0_0_0"/>
<evidence type="ECO:0000313" key="1">
    <source>
        <dbReference type="EMBL" id="GAK55441.1"/>
    </source>
</evidence>
<dbReference type="Proteomes" id="UP000030661">
    <property type="component" value="Unassembled WGS sequence"/>
</dbReference>
<protein>
    <submittedName>
        <fullName evidence="1">Uncharacterized protein</fullName>
    </submittedName>
</protein>
<evidence type="ECO:0000313" key="2">
    <source>
        <dbReference type="Proteomes" id="UP000030661"/>
    </source>
</evidence>
<gene>
    <name evidence="1" type="ORF">U27_02275</name>
</gene>
<dbReference type="PROSITE" id="PS51257">
    <property type="entry name" value="PROKAR_LIPOPROTEIN"/>
    <property type="match status" value="1"/>
</dbReference>
<organism evidence="1">
    <name type="scientific">Vecturithrix granuli</name>
    <dbReference type="NCBI Taxonomy" id="1499967"/>
    <lineage>
        <taxon>Bacteria</taxon>
        <taxon>Candidatus Moduliflexota</taxon>
        <taxon>Candidatus Vecturitrichia</taxon>
        <taxon>Candidatus Vecturitrichales</taxon>
        <taxon>Candidatus Vecturitrichaceae</taxon>
        <taxon>Candidatus Vecturithrix</taxon>
    </lineage>
</organism>
<dbReference type="STRING" id="1499967.U27_02275"/>
<dbReference type="EMBL" id="DF820463">
    <property type="protein sequence ID" value="GAK55441.1"/>
    <property type="molecule type" value="Genomic_DNA"/>
</dbReference>
<dbReference type="AlphaFoldDB" id="A0A0S6WAV0"/>
<sequence length="155" mass="17322">MNMKQQQKKLLGIVLIAFLIGLTGCESDRSTDPILPGEKAVLVISFSSNPVYETSSGKFKYIIFIDEVNDTGATITSVKLETVDGEGNVTDTDRHDEAWVRRTFGTSYIRPMGRLMANIELNAAYGSERETWWLRGTDDEGNSFEYQGSVELISR</sequence>
<keyword evidence="2" id="KW-1185">Reference proteome</keyword>
<name>A0A0S6WAV0_VECG1</name>